<dbReference type="EMBL" id="JAQJAN010000006">
    <property type="protein sequence ID" value="KAJ5727121.1"/>
    <property type="molecule type" value="Genomic_DNA"/>
</dbReference>
<evidence type="ECO:0000256" key="1">
    <source>
        <dbReference type="SAM" id="Phobius"/>
    </source>
</evidence>
<dbReference type="AlphaFoldDB" id="A0AAD6MW30"/>
<evidence type="ECO:0000313" key="2">
    <source>
        <dbReference type="EMBL" id="KAJ5727121.1"/>
    </source>
</evidence>
<proteinExistence type="predicted"/>
<keyword evidence="3" id="KW-1185">Reference proteome</keyword>
<gene>
    <name evidence="2" type="ORF">N7493_004941</name>
</gene>
<evidence type="ECO:0000313" key="3">
    <source>
        <dbReference type="Proteomes" id="UP001215712"/>
    </source>
</evidence>
<keyword evidence="1" id="KW-0812">Transmembrane</keyword>
<name>A0AAD6MW30_9EURO</name>
<sequence>MIIYDEDQWVSFLGDEHYAQRSKFMEKNNFLGIADWAIDLEKDYSRDPTGDDGSDSNQAAEICIFDSDEDDLIDFNPAKYQSSYCVSIAMMLALSKEFRKALSEYNAINQDYDEYFEYYKRYIGKTANNTLAQFMLSKESGKYFNCHYITSKNERTYPCPFEPGSFLGDYTARWEPTDQEGFEKLMSDKYNITPSWIGYATFSVPRLCVGCIDSGNWVDYPIIPPDANINNPKDIIGKSRTNMRTFQHMIDATYIDLMFGKWSGSTNDVLQTISMPIGKKEKKEETVELVLNILSAILLIVPYAGGLGAAAMSSAEMARIVRLVEAAANAGLAAYGVVENPESAPFAVLGMLLGSNALSRDWKSFATVSSVARKMDSQVLKDMGIWERSLTLEKKVNLCRA</sequence>
<dbReference type="Proteomes" id="UP001215712">
    <property type="component" value="Unassembled WGS sequence"/>
</dbReference>
<keyword evidence="1" id="KW-0472">Membrane</keyword>
<feature type="transmembrane region" description="Helical" evidence="1">
    <location>
        <begin position="289"/>
        <end position="312"/>
    </location>
</feature>
<reference evidence="2" key="1">
    <citation type="journal article" date="2023" name="IMA Fungus">
        <title>Comparative genomic study of the Penicillium genus elucidates a diverse pangenome and 15 lateral gene transfer events.</title>
        <authorList>
            <person name="Petersen C."/>
            <person name="Sorensen T."/>
            <person name="Nielsen M.R."/>
            <person name="Sondergaard T.E."/>
            <person name="Sorensen J.L."/>
            <person name="Fitzpatrick D.A."/>
            <person name="Frisvad J.C."/>
            <person name="Nielsen K.L."/>
        </authorList>
    </citation>
    <scope>NUCLEOTIDE SEQUENCE</scope>
    <source>
        <strain evidence="2">IBT 17514</strain>
    </source>
</reference>
<accession>A0AAD6MW30</accession>
<reference evidence="2" key="2">
    <citation type="submission" date="2023-01" db="EMBL/GenBank/DDBJ databases">
        <authorList>
            <person name="Petersen C."/>
        </authorList>
    </citation>
    <scope>NUCLEOTIDE SEQUENCE</scope>
    <source>
        <strain evidence="2">IBT 17514</strain>
    </source>
</reference>
<keyword evidence="1" id="KW-1133">Transmembrane helix</keyword>
<comment type="caution">
    <text evidence="2">The sequence shown here is derived from an EMBL/GenBank/DDBJ whole genome shotgun (WGS) entry which is preliminary data.</text>
</comment>
<organism evidence="2 3">
    <name type="scientific">Penicillium malachiteum</name>
    <dbReference type="NCBI Taxonomy" id="1324776"/>
    <lineage>
        <taxon>Eukaryota</taxon>
        <taxon>Fungi</taxon>
        <taxon>Dikarya</taxon>
        <taxon>Ascomycota</taxon>
        <taxon>Pezizomycotina</taxon>
        <taxon>Eurotiomycetes</taxon>
        <taxon>Eurotiomycetidae</taxon>
        <taxon>Eurotiales</taxon>
        <taxon>Aspergillaceae</taxon>
        <taxon>Penicillium</taxon>
    </lineage>
</organism>
<protein>
    <submittedName>
        <fullName evidence="2">Chitinase</fullName>
    </submittedName>
</protein>